<dbReference type="Gene3D" id="2.170.15.10">
    <property type="entry name" value="Proaerolysin, chain A, domain 3"/>
    <property type="match status" value="1"/>
</dbReference>
<dbReference type="AlphaFoldDB" id="A0A8X7XMI0"/>
<keyword evidence="2" id="KW-1185">Reference proteome</keyword>
<dbReference type="CDD" id="cd20220">
    <property type="entry name" value="PFM_natterin-3-like"/>
    <property type="match status" value="1"/>
</dbReference>
<comment type="caution">
    <text evidence="1">The sequence shown here is derived from an EMBL/GenBank/DDBJ whole genome shotgun (WGS) entry which is preliminary data.</text>
</comment>
<evidence type="ECO:0000313" key="1">
    <source>
        <dbReference type="EMBL" id="KAG2469989.1"/>
    </source>
</evidence>
<protein>
    <submittedName>
        <fullName evidence="1">NATT4 protein</fullName>
    </submittedName>
</protein>
<dbReference type="PANTHER" id="PTHR31649:SF1">
    <property type="entry name" value="FARNESOIC ACID O-METHYL TRANSFERASE DOMAIN-CONTAINING PROTEIN"/>
    <property type="match status" value="1"/>
</dbReference>
<dbReference type="SUPFAM" id="SSF56973">
    <property type="entry name" value="Aerolisin/ETX pore-forming domain"/>
    <property type="match status" value="1"/>
</dbReference>
<feature type="non-terminal residue" evidence="1">
    <location>
        <position position="1"/>
    </location>
</feature>
<name>A0A8X7XMI0_POLSE</name>
<accession>A0A8X7XMI0</accession>
<gene>
    <name evidence="1" type="primary">Natt4_2</name>
    <name evidence="1" type="ORF">GTO96_0022328</name>
</gene>
<organism evidence="1 2">
    <name type="scientific">Polypterus senegalus</name>
    <name type="common">Senegal bichir</name>
    <dbReference type="NCBI Taxonomy" id="55291"/>
    <lineage>
        <taxon>Eukaryota</taxon>
        <taxon>Metazoa</taxon>
        <taxon>Chordata</taxon>
        <taxon>Craniata</taxon>
        <taxon>Vertebrata</taxon>
        <taxon>Euteleostomi</taxon>
        <taxon>Actinopterygii</taxon>
        <taxon>Polypteriformes</taxon>
        <taxon>Polypteridae</taxon>
        <taxon>Polypterus</taxon>
    </lineage>
</organism>
<dbReference type="PANTHER" id="PTHR31649">
    <property type="entry name" value="AGAP009604-PA"/>
    <property type="match status" value="1"/>
</dbReference>
<dbReference type="Proteomes" id="UP000886611">
    <property type="component" value="Unassembled WGS sequence"/>
</dbReference>
<sequence>MHVDLAVNLLKKTEQGLQSYRASGFVTAQMAAKDICEEMNVEAVLKQKRLSFGCHSVQTSRDKAICSRAAESAVPAVVLLSVHTFQSPSRSRVIYDNSVLNPSLQDVVPPLAPASSLQALKTPTEPHSAPSQSLFGDNVNLQWLPWNGSLPNGAVGIWNGYTSRADYVCKFNCEAGFYHPSKGPYCLYPYADKEYYATTFDVLVNQDNFEFVEWLSGSYGSVPETGVKTCGGAGIYVGKNKYGLGKVVPIHEAFFLPWEGKEYWYKSYQVLAINRESYSQHISHVEYGIDQIKLFHYPPETMRLSTVVNNECQTVKKTVHLEKTSEVETTWDIGRSTMRGISSSISAKIPLIGTASVDFTKEKTFTFSRGTTQVESISHSVSIEVAAPPNHSCTVKMEGKKITADIPFTARLSRTYSNGETQWTTIVGKYDGVQIGEMKAVVERCEPIADAKPCPSA</sequence>
<reference evidence="1 2" key="1">
    <citation type="journal article" date="2021" name="Cell">
        <title>Tracing the genetic footprints of vertebrate landing in non-teleost ray-finned fishes.</title>
        <authorList>
            <person name="Bi X."/>
            <person name="Wang K."/>
            <person name="Yang L."/>
            <person name="Pan H."/>
            <person name="Jiang H."/>
            <person name="Wei Q."/>
            <person name="Fang M."/>
            <person name="Yu H."/>
            <person name="Zhu C."/>
            <person name="Cai Y."/>
            <person name="He Y."/>
            <person name="Gan X."/>
            <person name="Zeng H."/>
            <person name="Yu D."/>
            <person name="Zhu Y."/>
            <person name="Jiang H."/>
            <person name="Qiu Q."/>
            <person name="Yang H."/>
            <person name="Zhang Y.E."/>
            <person name="Wang W."/>
            <person name="Zhu M."/>
            <person name="He S."/>
            <person name="Zhang G."/>
        </authorList>
    </citation>
    <scope>NUCLEOTIDE SEQUENCE [LARGE SCALE GENOMIC DNA]</scope>
    <source>
        <strain evidence="1">Bchr_013</strain>
    </source>
</reference>
<proteinExistence type="predicted"/>
<feature type="non-terminal residue" evidence="1">
    <location>
        <position position="457"/>
    </location>
</feature>
<evidence type="ECO:0000313" key="2">
    <source>
        <dbReference type="Proteomes" id="UP000886611"/>
    </source>
</evidence>
<dbReference type="EMBL" id="JAATIS010000147">
    <property type="protein sequence ID" value="KAG2469989.1"/>
    <property type="molecule type" value="Genomic_DNA"/>
</dbReference>